<evidence type="ECO:0000313" key="2">
    <source>
        <dbReference type="Proteomes" id="UP001157502"/>
    </source>
</evidence>
<evidence type="ECO:0000313" key="1">
    <source>
        <dbReference type="EMBL" id="KAJ7989563.1"/>
    </source>
</evidence>
<dbReference type="Proteomes" id="UP001157502">
    <property type="component" value="Chromosome 29"/>
</dbReference>
<dbReference type="EMBL" id="CM055756">
    <property type="protein sequence ID" value="KAJ7989563.1"/>
    <property type="molecule type" value="Genomic_DNA"/>
</dbReference>
<organism evidence="1 2">
    <name type="scientific">Dallia pectoralis</name>
    <name type="common">Alaska blackfish</name>
    <dbReference type="NCBI Taxonomy" id="75939"/>
    <lineage>
        <taxon>Eukaryota</taxon>
        <taxon>Metazoa</taxon>
        <taxon>Chordata</taxon>
        <taxon>Craniata</taxon>
        <taxon>Vertebrata</taxon>
        <taxon>Euteleostomi</taxon>
        <taxon>Actinopterygii</taxon>
        <taxon>Neopterygii</taxon>
        <taxon>Teleostei</taxon>
        <taxon>Protacanthopterygii</taxon>
        <taxon>Esociformes</taxon>
        <taxon>Umbridae</taxon>
        <taxon>Dallia</taxon>
    </lineage>
</organism>
<reference evidence="1" key="1">
    <citation type="submission" date="2021-05" db="EMBL/GenBank/DDBJ databases">
        <authorList>
            <person name="Pan Q."/>
            <person name="Jouanno E."/>
            <person name="Zahm M."/>
            <person name="Klopp C."/>
            <person name="Cabau C."/>
            <person name="Louis A."/>
            <person name="Berthelot C."/>
            <person name="Parey E."/>
            <person name="Roest Crollius H."/>
            <person name="Montfort J."/>
            <person name="Robinson-Rechavi M."/>
            <person name="Bouchez O."/>
            <person name="Lampietro C."/>
            <person name="Lopez Roques C."/>
            <person name="Donnadieu C."/>
            <person name="Postlethwait J."/>
            <person name="Bobe J."/>
            <person name="Dillon D."/>
            <person name="Chandos A."/>
            <person name="von Hippel F."/>
            <person name="Guiguen Y."/>
        </authorList>
    </citation>
    <scope>NUCLEOTIDE SEQUENCE</scope>
    <source>
        <strain evidence="1">YG-Jan2019</strain>
    </source>
</reference>
<gene>
    <name evidence="1" type="ORF">DPEC_G00305840</name>
</gene>
<keyword evidence="2" id="KW-1185">Reference proteome</keyword>
<protein>
    <submittedName>
        <fullName evidence="1">Uncharacterized protein</fullName>
    </submittedName>
</protein>
<sequence length="71" mass="8062">MCLACGLKTRQPEHEPMPQRLRGEHFPVAVATQRGTVALRVVSELSELQRRTGPVGGFIWHRRRPGDFANR</sequence>
<comment type="caution">
    <text evidence="1">The sequence shown here is derived from an EMBL/GenBank/DDBJ whole genome shotgun (WGS) entry which is preliminary data.</text>
</comment>
<accession>A0ACC2FDZ3</accession>
<name>A0ACC2FDZ3_DALPE</name>
<proteinExistence type="predicted"/>